<dbReference type="InterPro" id="IPR058840">
    <property type="entry name" value="AAA_SelU"/>
</dbReference>
<organism evidence="3 4">
    <name type="scientific">Rhodocyclus tenuis</name>
    <name type="common">Rhodospirillum tenue</name>
    <dbReference type="NCBI Taxonomy" id="1066"/>
    <lineage>
        <taxon>Bacteria</taxon>
        <taxon>Pseudomonadati</taxon>
        <taxon>Pseudomonadota</taxon>
        <taxon>Betaproteobacteria</taxon>
        <taxon>Rhodocyclales</taxon>
        <taxon>Rhodocyclaceae</taxon>
        <taxon>Rhodocyclus</taxon>
    </lineage>
</organism>
<dbReference type="SUPFAM" id="SSF52821">
    <property type="entry name" value="Rhodanese/Cell cycle control phosphatase"/>
    <property type="match status" value="1"/>
</dbReference>
<dbReference type="RefSeq" id="WP_228273749.1">
    <property type="nucleotide sequence ID" value="NZ_JACIGE010000001.1"/>
</dbReference>
<proteinExistence type="predicted"/>
<dbReference type="GO" id="GO:0043828">
    <property type="term" value="F:tRNA 2-selenouridine synthase activity"/>
    <property type="evidence" value="ECO:0007669"/>
    <property type="project" value="InterPro"/>
</dbReference>
<dbReference type="Proteomes" id="UP000587070">
    <property type="component" value="Unassembled WGS sequence"/>
</dbReference>
<protein>
    <submittedName>
        <fullName evidence="3">tRNA 2-selenouridine synthase</fullName>
        <ecNumber evidence="3">2.9.1.-</ecNumber>
    </submittedName>
</protein>
<feature type="domain" description="Rhodanese" evidence="2">
    <location>
        <begin position="17"/>
        <end position="134"/>
    </location>
</feature>
<keyword evidence="1" id="KW-0711">Selenium</keyword>
<dbReference type="EC" id="2.9.1.-" evidence="3"/>
<dbReference type="Pfam" id="PF26341">
    <property type="entry name" value="AAA_SelU"/>
    <property type="match status" value="1"/>
</dbReference>
<dbReference type="NCBIfam" id="TIGR03167">
    <property type="entry name" value="tRNA_sel_U_synt"/>
    <property type="match status" value="1"/>
</dbReference>
<comment type="caution">
    <text evidence="3">The sequence shown here is derived from an EMBL/GenBank/DDBJ whole genome shotgun (WGS) entry which is preliminary data.</text>
</comment>
<reference evidence="3 4" key="1">
    <citation type="submission" date="2020-08" db="EMBL/GenBank/DDBJ databases">
        <title>Genome sequencing of Purple Non-Sulfur Bacteria from various extreme environments.</title>
        <authorList>
            <person name="Mayer M."/>
        </authorList>
    </citation>
    <scope>NUCLEOTIDE SEQUENCE [LARGE SCALE GENOMIC DNA]</scope>
    <source>
        <strain evidence="3 4">2761</strain>
    </source>
</reference>
<dbReference type="GO" id="GO:0002098">
    <property type="term" value="P:tRNA wobble uridine modification"/>
    <property type="evidence" value="ECO:0007669"/>
    <property type="project" value="InterPro"/>
</dbReference>
<dbReference type="PANTHER" id="PTHR30401:SF0">
    <property type="entry name" value="TRNA 2-SELENOURIDINE SYNTHASE"/>
    <property type="match status" value="1"/>
</dbReference>
<accession>A0A840FVK6</accession>
<dbReference type="SUPFAM" id="SSF52540">
    <property type="entry name" value="P-loop containing nucleoside triphosphate hydrolases"/>
    <property type="match status" value="1"/>
</dbReference>
<evidence type="ECO:0000313" key="3">
    <source>
        <dbReference type="EMBL" id="MBB4245754.1"/>
    </source>
</evidence>
<evidence type="ECO:0000256" key="1">
    <source>
        <dbReference type="ARBA" id="ARBA00023266"/>
    </source>
</evidence>
<dbReference type="Gene3D" id="3.40.250.10">
    <property type="entry name" value="Rhodanese-like domain"/>
    <property type="match status" value="1"/>
</dbReference>
<dbReference type="Pfam" id="PF00581">
    <property type="entry name" value="Rhodanese"/>
    <property type="match status" value="1"/>
</dbReference>
<dbReference type="InterPro" id="IPR027417">
    <property type="entry name" value="P-loop_NTPase"/>
</dbReference>
<dbReference type="PROSITE" id="PS50206">
    <property type="entry name" value="RHODANESE_3"/>
    <property type="match status" value="1"/>
</dbReference>
<sequence>MSDYTLATVAQVAEFDTVIDVRSPAEFAEDHVPGAINCPVLDNDERIRVGTLYKQVSPFAARKLGAVLVARNIARHLEERFSEQPKSWRPLIYCWRGGQRSAAFTHILREIGWPARRLEGGYKSWRQHVLTGIDALAARLSFRVVAGPTGSGKSRLLAALAAQGAQVLPLETLAAHKGSVLGDLPDAVQPTQKMFETRLHSALAAFDPARSVYVEAESRRIGALRLPESLNAAMRAAPCLTIDASLPARVDFLLRDYAYLCAADTLREPLQRLKEWQGRERVERWQRLAADGDFPTLVSELLAEHYDPQYARSQQRNFVSFAQAPHWPVEDLSPGSLQQLAGRILAAALQAA</sequence>
<keyword evidence="4" id="KW-1185">Reference proteome</keyword>
<dbReference type="InterPro" id="IPR036873">
    <property type="entry name" value="Rhodanese-like_dom_sf"/>
</dbReference>
<dbReference type="SMART" id="SM00450">
    <property type="entry name" value="RHOD"/>
    <property type="match status" value="1"/>
</dbReference>
<dbReference type="InterPro" id="IPR001763">
    <property type="entry name" value="Rhodanese-like_dom"/>
</dbReference>
<dbReference type="PANTHER" id="PTHR30401">
    <property type="entry name" value="TRNA 2-SELENOURIDINE SYNTHASE"/>
    <property type="match status" value="1"/>
</dbReference>
<dbReference type="NCBIfam" id="NF008752">
    <property type="entry name" value="PRK11784.1-4"/>
    <property type="match status" value="1"/>
</dbReference>
<dbReference type="NCBIfam" id="NF008750">
    <property type="entry name" value="PRK11784.1-2"/>
    <property type="match status" value="1"/>
</dbReference>
<evidence type="ECO:0000259" key="2">
    <source>
        <dbReference type="PROSITE" id="PS50206"/>
    </source>
</evidence>
<name>A0A840FVK6_RHOTE</name>
<gene>
    <name evidence="3" type="ORF">GGD90_000103</name>
</gene>
<keyword evidence="3" id="KW-0808">Transferase</keyword>
<dbReference type="AlphaFoldDB" id="A0A840FVK6"/>
<dbReference type="EMBL" id="JACIGE010000001">
    <property type="protein sequence ID" value="MBB4245754.1"/>
    <property type="molecule type" value="Genomic_DNA"/>
</dbReference>
<dbReference type="InterPro" id="IPR017582">
    <property type="entry name" value="SelU"/>
</dbReference>
<evidence type="ECO:0000313" key="4">
    <source>
        <dbReference type="Proteomes" id="UP000587070"/>
    </source>
</evidence>